<organism evidence="3 4">
    <name type="scientific">Aspergillus saccharolyticus JOP 1030-1</name>
    <dbReference type="NCBI Taxonomy" id="1450539"/>
    <lineage>
        <taxon>Eukaryota</taxon>
        <taxon>Fungi</taxon>
        <taxon>Dikarya</taxon>
        <taxon>Ascomycota</taxon>
        <taxon>Pezizomycotina</taxon>
        <taxon>Eurotiomycetes</taxon>
        <taxon>Eurotiomycetidae</taxon>
        <taxon>Eurotiales</taxon>
        <taxon>Aspergillaceae</taxon>
        <taxon>Aspergillus</taxon>
        <taxon>Aspergillus subgen. Circumdati</taxon>
    </lineage>
</organism>
<proteinExistence type="predicted"/>
<feature type="region of interest" description="Disordered" evidence="1">
    <location>
        <begin position="314"/>
        <end position="389"/>
    </location>
</feature>
<dbReference type="InterPro" id="IPR008979">
    <property type="entry name" value="Galactose-bd-like_sf"/>
</dbReference>
<evidence type="ECO:0008006" key="5">
    <source>
        <dbReference type="Google" id="ProtNLM"/>
    </source>
</evidence>
<feature type="region of interest" description="Disordered" evidence="1">
    <location>
        <begin position="439"/>
        <end position="461"/>
    </location>
</feature>
<reference evidence="3 4" key="1">
    <citation type="submission" date="2016-12" db="EMBL/GenBank/DDBJ databases">
        <title>The genomes of Aspergillus section Nigri reveals drivers in fungal speciation.</title>
        <authorList>
            <consortium name="DOE Joint Genome Institute"/>
            <person name="Vesth T.C."/>
            <person name="Nybo J."/>
            <person name="Theobald S."/>
            <person name="Brandl J."/>
            <person name="Frisvad J.C."/>
            <person name="Nielsen K.F."/>
            <person name="Lyhne E.K."/>
            <person name="Kogle M.E."/>
            <person name="Kuo A."/>
            <person name="Riley R."/>
            <person name="Clum A."/>
            <person name="Nolan M."/>
            <person name="Lipzen A."/>
            <person name="Salamov A."/>
            <person name="Henrissat B."/>
            <person name="Wiebenga A."/>
            <person name="De Vries R.P."/>
            <person name="Grigoriev I.V."/>
            <person name="Mortensen U.H."/>
            <person name="Andersen M.R."/>
            <person name="Baker S.E."/>
        </authorList>
    </citation>
    <scope>NUCLEOTIDE SEQUENCE [LARGE SCALE GENOMIC DNA]</scope>
    <source>
        <strain evidence="3 4">JOP 1030-1</strain>
    </source>
</reference>
<dbReference type="RefSeq" id="XP_025434685.1">
    <property type="nucleotide sequence ID" value="XM_025574069.1"/>
</dbReference>
<evidence type="ECO:0000313" key="3">
    <source>
        <dbReference type="EMBL" id="PYH48703.1"/>
    </source>
</evidence>
<keyword evidence="2" id="KW-0732">Signal</keyword>
<feature type="region of interest" description="Disordered" evidence="1">
    <location>
        <begin position="520"/>
        <end position="549"/>
    </location>
</feature>
<dbReference type="EMBL" id="KZ821220">
    <property type="protein sequence ID" value="PYH48703.1"/>
    <property type="molecule type" value="Genomic_DNA"/>
</dbReference>
<feature type="compositionally biased region" description="Low complexity" evidence="1">
    <location>
        <begin position="251"/>
        <end position="264"/>
    </location>
</feature>
<dbReference type="AlphaFoldDB" id="A0A318ZWL5"/>
<evidence type="ECO:0000256" key="1">
    <source>
        <dbReference type="SAM" id="MobiDB-lite"/>
    </source>
</evidence>
<dbReference type="STRING" id="1450539.A0A318ZWL5"/>
<dbReference type="Gene3D" id="2.60.120.260">
    <property type="entry name" value="Galactose-binding domain-like"/>
    <property type="match status" value="1"/>
</dbReference>
<evidence type="ECO:0000256" key="2">
    <source>
        <dbReference type="SAM" id="SignalP"/>
    </source>
</evidence>
<feature type="chain" id="PRO_5016423700" description="CBM-cenC domain-containing protein" evidence="2">
    <location>
        <begin position="21"/>
        <end position="571"/>
    </location>
</feature>
<sequence length="571" mass="57845">MAKPLLIAAVISSLAARSLAAVVTCNNEIVNAFSNPSFETGDASDWTAWIAAATPRSMGQVLSGEASEGEYYLSMNPDPYHYTYIEQSITGLEPGQSYTLSVDYKLSALASSIPSLYNQCYLGWMLDGWSSFYDRITLAAAVGGADPAWSTYSIPFTSTTSSHTMMLVFSCNDYTTYTFDFDNILLPLSTQQVCTTSTPVVTPTPSSVAISTLSTTPTPLVSASSSSVMASSVVASSSAVSSPSSVPPASSPAVPTSIPVASPLTPSPASPSTRATSGAPSSSVAVSAPISLSQSAVSSRSSASVPAISPVASLSPKTTTRSLGQSSAPSVTPSSVRTFATSRSQPGRLPSSVPVIGSSQAGPHGMPTPATGSAGQTSPQSGPTGAGALTTSTILTTRTATVTACPSDIPDCPASQRTTSLTTETVVIGTTVCPITVPAGRPTGAAGSTTGENSGPGQGGDLLTTSTVFTTRTSTILACPSTVRDCPASARSTYVVTETLVDYTTVCPITATQTAVSRTTTSQEAAMTGSNSRGHATTSGAAPAVTEPAAQDSEVVSTIYYTTTVTVDCPV</sequence>
<dbReference type="OrthoDB" id="4509628at2759"/>
<dbReference type="Proteomes" id="UP000248349">
    <property type="component" value="Unassembled WGS sequence"/>
</dbReference>
<feature type="compositionally biased region" description="Low complexity" evidence="1">
    <location>
        <begin position="270"/>
        <end position="283"/>
    </location>
</feature>
<accession>A0A318ZWL5</accession>
<dbReference type="GeneID" id="37075297"/>
<dbReference type="SUPFAM" id="SSF49785">
    <property type="entry name" value="Galactose-binding domain-like"/>
    <property type="match status" value="1"/>
</dbReference>
<name>A0A318ZWL5_9EURO</name>
<feature type="compositionally biased region" description="Polar residues" evidence="1">
    <location>
        <begin position="524"/>
        <end position="540"/>
    </location>
</feature>
<feature type="signal peptide" evidence="2">
    <location>
        <begin position="1"/>
        <end position="20"/>
    </location>
</feature>
<feature type="compositionally biased region" description="Polar residues" evidence="1">
    <location>
        <begin position="317"/>
        <end position="345"/>
    </location>
</feature>
<protein>
    <recommendedName>
        <fullName evidence="5">CBM-cenC domain-containing protein</fullName>
    </recommendedName>
</protein>
<evidence type="ECO:0000313" key="4">
    <source>
        <dbReference type="Proteomes" id="UP000248349"/>
    </source>
</evidence>
<feature type="compositionally biased region" description="Polar residues" evidence="1">
    <location>
        <begin position="370"/>
        <end position="383"/>
    </location>
</feature>
<gene>
    <name evidence="3" type="ORF">BP01DRAFT_353010</name>
</gene>
<feature type="region of interest" description="Disordered" evidence="1">
    <location>
        <begin position="239"/>
        <end position="283"/>
    </location>
</feature>
<keyword evidence="4" id="KW-1185">Reference proteome</keyword>